<evidence type="ECO:0000313" key="2">
    <source>
        <dbReference type="EMBL" id="OTP13487.1"/>
    </source>
</evidence>
<dbReference type="EMBL" id="NGMM01000005">
    <property type="protein sequence ID" value="OTP13487.1"/>
    <property type="molecule type" value="Genomic_DNA"/>
</dbReference>
<dbReference type="RefSeq" id="WP_086349979.1">
    <property type="nucleotide sequence ID" value="NZ_CP147247.1"/>
</dbReference>
<dbReference type="PANTHER" id="PTHR38454">
    <property type="entry name" value="INTEGRAL MEMBRANE PROTEIN-RELATED"/>
    <property type="match status" value="1"/>
</dbReference>
<gene>
    <name evidence="3" type="ORF">A5888_001851</name>
    <name evidence="2" type="ORF">A5888_002965</name>
</gene>
<keyword evidence="1" id="KW-1133">Transmembrane helix</keyword>
<evidence type="ECO:0008006" key="5">
    <source>
        <dbReference type="Google" id="ProtNLM"/>
    </source>
</evidence>
<feature type="transmembrane region" description="Helical" evidence="1">
    <location>
        <begin position="385"/>
        <end position="402"/>
    </location>
</feature>
<dbReference type="OrthoDB" id="9815466at2"/>
<feature type="transmembrane region" description="Helical" evidence="1">
    <location>
        <begin position="83"/>
        <end position="103"/>
    </location>
</feature>
<dbReference type="Proteomes" id="UP000195141">
    <property type="component" value="Chromosome"/>
</dbReference>
<evidence type="ECO:0000313" key="4">
    <source>
        <dbReference type="Proteomes" id="UP000195141"/>
    </source>
</evidence>
<feature type="transmembrane region" description="Helical" evidence="1">
    <location>
        <begin position="414"/>
        <end position="434"/>
    </location>
</feature>
<reference evidence="3" key="3">
    <citation type="submission" date="2024-03" db="EMBL/GenBank/DDBJ databases">
        <title>The Genome Sequence of Enterococcus sp. DIV0242b.</title>
        <authorList>
            <consortium name="The Broad Institute Genomics Platform"/>
            <consortium name="The Broad Institute Microbial Omics Core"/>
            <consortium name="The Broad Institute Genomic Center for Infectious Diseases"/>
            <person name="Earl A."/>
            <person name="Manson A."/>
            <person name="Gilmore M."/>
            <person name="Schwartman J."/>
            <person name="Shea T."/>
            <person name="Abouelleil A."/>
            <person name="Cao P."/>
            <person name="Chapman S."/>
            <person name="Cusick C."/>
            <person name="Young S."/>
            <person name="Neafsey D."/>
            <person name="Nusbaum C."/>
            <person name="Birren B."/>
        </authorList>
    </citation>
    <scope>NUCLEOTIDE SEQUENCE</scope>
    <source>
        <strain evidence="3">9E7_DIV0242</strain>
    </source>
</reference>
<name>A0A242K3B3_9ENTE</name>
<reference evidence="3" key="2">
    <citation type="submission" date="2017-05" db="EMBL/GenBank/DDBJ databases">
        <authorList>
            <consortium name="The Broad Institute Genomics Platform"/>
            <consortium name="The Broad Institute Genomic Center for Infectious Diseases"/>
            <person name="Earl A."/>
            <person name="Manson A."/>
            <person name="Schwartman J."/>
            <person name="Gilmore M."/>
            <person name="Abouelleil A."/>
            <person name="Cao P."/>
            <person name="Chapman S."/>
            <person name="Cusick C."/>
            <person name="Shea T."/>
            <person name="Young S."/>
            <person name="Neafsey D."/>
            <person name="Nusbaum C."/>
            <person name="Birren B."/>
        </authorList>
    </citation>
    <scope>NUCLEOTIDE SEQUENCE</scope>
    <source>
        <strain evidence="3">9E7_DIV0242</strain>
    </source>
</reference>
<protein>
    <recommendedName>
        <fullName evidence="5">ABC transporter permease</fullName>
    </recommendedName>
</protein>
<organism evidence="2">
    <name type="scientific">Candidatus Enterococcus clewellii</name>
    <dbReference type="NCBI Taxonomy" id="1834193"/>
    <lineage>
        <taxon>Bacteria</taxon>
        <taxon>Bacillati</taxon>
        <taxon>Bacillota</taxon>
        <taxon>Bacilli</taxon>
        <taxon>Lactobacillales</taxon>
        <taxon>Enterococcaceae</taxon>
        <taxon>Enterococcus</taxon>
    </lineage>
</organism>
<feature type="transmembrane region" description="Helical" evidence="1">
    <location>
        <begin position="187"/>
        <end position="220"/>
    </location>
</feature>
<dbReference type="EMBL" id="CP147247">
    <property type="protein sequence ID" value="WYJ90123.1"/>
    <property type="molecule type" value="Genomic_DNA"/>
</dbReference>
<keyword evidence="4" id="KW-1185">Reference proteome</keyword>
<feature type="transmembrane region" description="Helical" evidence="1">
    <location>
        <begin position="110"/>
        <end position="130"/>
    </location>
</feature>
<dbReference type="PANTHER" id="PTHR38454:SF1">
    <property type="entry name" value="INTEGRAL MEMBRANE PROTEIN"/>
    <property type="match status" value="1"/>
</dbReference>
<evidence type="ECO:0000313" key="3">
    <source>
        <dbReference type="EMBL" id="WYJ90123.1"/>
    </source>
</evidence>
<keyword evidence="1" id="KW-0472">Membrane</keyword>
<feature type="transmembrane region" description="Helical" evidence="1">
    <location>
        <begin position="292"/>
        <end position="313"/>
    </location>
</feature>
<feature type="transmembrane region" description="Helical" evidence="1">
    <location>
        <begin position="446"/>
        <end position="467"/>
    </location>
</feature>
<sequence>MKKKMGSFIKTQGAFAGLSILLPMLIMVLIYAKIGVYLGSEQRTILASDAFSQYSNFFASLNNVFKGEQSIFYNWNSSMGLNYWAFIAYYLGGIFSPLVLFFENIEMPDFLYFLTLLKIGCIGGGFWIFSSQTFHLPKWGHVILSVSYALMSFTLAYSEIIMWLDALMYLPLITLGIHRIMDKQKPIVLFVSYFLLFVSNFYMAFMVGVFSLLYFIARLLTDRECYKSSIPMYLITSFLAGGASMIMILPTILDLRNNGEALSKISQLKTQTTGPWDLVIKNMVGIYDSTKLYSTPFIYVGLFGLLFCLFFFLTKKVPRLTKLSFGGLLLLLAISFYIEPLNLLWQGMHIPNMFNFRFSFLFSFLVLTLAGYGWEKYEREDFDQLVTLVLGLLGAYLVVRLITNNDEDYSYLSWFSFVLTVVFLMLYLFSLFFIKKLKKHKWLGCFLLLIVCLEAGMNGYGIINGIAVEWHYPSRKYYAEPYESIKTLVDQTKEENTSFYRMENLNPVSANDGFNYGYSGINMFSSIRNRHSSYYLNALGYRSLGTNLNIRYANNTLLMDSLTGIKYNIAREDSLKFGYKKIGTHGDFSLYENENTLPLGILTDEGIYKEGAVETQATLLNHLAEMNEDFFTFKEIELRSTKNVQIDKDKINVTDVVTYSPENWEEPIELEWTVEVPAKKQAYVSIYPVDYYTFGAPLINLEVDGVAYESSVAETGQYYSLGYYEQAKSVTFKMKITNLKEEKNVFQIVQPDVALLDTDTFVRAVETVQKKGVELKVAGRKAAAEVDLEQNQVLFTSIPYDKGWKAYIDGKRVEIPMFKQALLTLPISAGKHTIEFVFLPEGLLVGALLLVVCMGGFIGYLWWLNDRKIERVKK</sequence>
<feature type="transmembrane region" description="Helical" evidence="1">
    <location>
        <begin position="136"/>
        <end position="156"/>
    </location>
</feature>
<feature type="transmembrane region" description="Helical" evidence="1">
    <location>
        <begin position="354"/>
        <end position="373"/>
    </location>
</feature>
<reference evidence="2" key="1">
    <citation type="submission" date="2017-05" db="EMBL/GenBank/DDBJ databases">
        <title>The Genome Sequence of Enterococcus sp. 9E7_DIV0242.</title>
        <authorList>
            <consortium name="The Broad Institute Genomics Platform"/>
            <consortium name="The Broad Institute Genomic Center for Infectious Diseases"/>
            <person name="Earl A."/>
            <person name="Manson A."/>
            <person name="Schwartman J."/>
            <person name="Gilmore M."/>
            <person name="Abouelleil A."/>
            <person name="Cao P."/>
            <person name="Chapman S."/>
            <person name="Cusick C."/>
            <person name="Shea T."/>
            <person name="Young S."/>
            <person name="Neafsey D."/>
            <person name="Nusbaum C."/>
            <person name="Birren B."/>
        </authorList>
    </citation>
    <scope>NUCLEOTIDE SEQUENCE [LARGE SCALE GENOMIC DNA]</scope>
    <source>
        <strain evidence="2">9E7_DIV0242</strain>
    </source>
</reference>
<feature type="transmembrane region" description="Helical" evidence="1">
    <location>
        <begin position="320"/>
        <end position="338"/>
    </location>
</feature>
<feature type="transmembrane region" description="Helical" evidence="1">
    <location>
        <begin position="12"/>
        <end position="32"/>
    </location>
</feature>
<evidence type="ECO:0000256" key="1">
    <source>
        <dbReference type="SAM" id="Phobius"/>
    </source>
</evidence>
<dbReference type="Pfam" id="PF09586">
    <property type="entry name" value="YfhO"/>
    <property type="match status" value="1"/>
</dbReference>
<accession>A0A242K3B3</accession>
<feature type="transmembrane region" description="Helical" evidence="1">
    <location>
        <begin position="843"/>
        <end position="864"/>
    </location>
</feature>
<keyword evidence="1" id="KW-0812">Transmembrane</keyword>
<proteinExistence type="predicted"/>
<dbReference type="InterPro" id="IPR018580">
    <property type="entry name" value="Uncharacterised_YfhO"/>
</dbReference>
<feature type="transmembrane region" description="Helical" evidence="1">
    <location>
        <begin position="232"/>
        <end position="253"/>
    </location>
</feature>
<dbReference type="AlphaFoldDB" id="A0A242K3B3"/>